<dbReference type="PANTHER" id="PTHR11482:SF6">
    <property type="entry name" value="ORNITHINE DECARBOXYLASE 1-RELATED"/>
    <property type="match status" value="1"/>
</dbReference>
<evidence type="ECO:0000313" key="9">
    <source>
        <dbReference type="EMBL" id="GLR11410.1"/>
    </source>
</evidence>
<evidence type="ECO:0000256" key="5">
    <source>
        <dbReference type="ARBA" id="ARBA00034115"/>
    </source>
</evidence>
<dbReference type="InterPro" id="IPR022653">
    <property type="entry name" value="De-COase2_pyr-phos_BS"/>
</dbReference>
<dbReference type="PROSITE" id="PS00879">
    <property type="entry name" value="ODR_DC_2_2"/>
    <property type="match status" value="1"/>
</dbReference>
<evidence type="ECO:0000256" key="6">
    <source>
        <dbReference type="ARBA" id="ARBA00034138"/>
    </source>
</evidence>
<dbReference type="InterPro" id="IPR022644">
    <property type="entry name" value="De-COase2_N"/>
</dbReference>
<evidence type="ECO:0000313" key="10">
    <source>
        <dbReference type="Proteomes" id="UP001156706"/>
    </source>
</evidence>
<dbReference type="Gene3D" id="3.20.20.10">
    <property type="entry name" value="Alanine racemase"/>
    <property type="match status" value="1"/>
</dbReference>
<dbReference type="EMBL" id="BSOG01000001">
    <property type="protein sequence ID" value="GLR11410.1"/>
    <property type="molecule type" value="Genomic_DNA"/>
</dbReference>
<comment type="similarity">
    <text evidence="2">Belongs to the Orn/Lys/Arg decarboxylase class-II family.</text>
</comment>
<comment type="pathway">
    <text evidence="5">Amine and polyamine biosynthesis; putrescine biosynthesis via L-ornithine pathway; putrescine from L-ornithine: step 1/1.</text>
</comment>
<dbReference type="Pfam" id="PF02784">
    <property type="entry name" value="Orn_Arg_deC_N"/>
    <property type="match status" value="1"/>
</dbReference>
<dbReference type="InterPro" id="IPR000183">
    <property type="entry name" value="Orn/DAP/Arg_de-COase"/>
</dbReference>
<evidence type="ECO:0000259" key="8">
    <source>
        <dbReference type="Pfam" id="PF02784"/>
    </source>
</evidence>
<dbReference type="PANTHER" id="PTHR11482">
    <property type="entry name" value="ARGININE/DIAMINOPIMELATE/ORNITHINE DECARBOXYLASE"/>
    <property type="match status" value="1"/>
</dbReference>
<comment type="cofactor">
    <cofactor evidence="1">
        <name>pyridoxal 5'-phosphate</name>
        <dbReference type="ChEBI" id="CHEBI:597326"/>
    </cofactor>
</comment>
<keyword evidence="10" id="KW-1185">Reference proteome</keyword>
<accession>A0ABQ5YDI8</accession>
<reference evidence="10" key="1">
    <citation type="journal article" date="2019" name="Int. J. Syst. Evol. Microbiol.">
        <title>The Global Catalogue of Microorganisms (GCM) 10K type strain sequencing project: providing services to taxonomists for standard genome sequencing and annotation.</title>
        <authorList>
            <consortium name="The Broad Institute Genomics Platform"/>
            <consortium name="The Broad Institute Genome Sequencing Center for Infectious Disease"/>
            <person name="Wu L."/>
            <person name="Ma J."/>
        </authorList>
    </citation>
    <scope>NUCLEOTIDE SEQUENCE [LARGE SCALE GENOMIC DNA]</scope>
    <source>
        <strain evidence="10">NBRC 110044</strain>
    </source>
</reference>
<evidence type="ECO:0000256" key="1">
    <source>
        <dbReference type="ARBA" id="ARBA00001933"/>
    </source>
</evidence>
<name>A0ABQ5YDI8_9NEIS</name>
<evidence type="ECO:0000256" key="7">
    <source>
        <dbReference type="ARBA" id="ARBA00049127"/>
    </source>
</evidence>
<dbReference type="CDD" id="cd00622">
    <property type="entry name" value="PLPDE_III_ODC"/>
    <property type="match status" value="1"/>
</dbReference>
<organism evidence="9 10">
    <name type="scientific">Chitinimonas prasina</name>
    <dbReference type="NCBI Taxonomy" id="1434937"/>
    <lineage>
        <taxon>Bacteria</taxon>
        <taxon>Pseudomonadati</taxon>
        <taxon>Pseudomonadota</taxon>
        <taxon>Betaproteobacteria</taxon>
        <taxon>Neisseriales</taxon>
        <taxon>Chitinibacteraceae</taxon>
        <taxon>Chitinimonas</taxon>
    </lineage>
</organism>
<dbReference type="PROSITE" id="PS00878">
    <property type="entry name" value="ODR_DC_2_1"/>
    <property type="match status" value="1"/>
</dbReference>
<comment type="caution">
    <text evidence="9">The sequence shown here is derived from an EMBL/GenBank/DDBJ whole genome shotgun (WGS) entry which is preliminary data.</text>
</comment>
<dbReference type="EC" id="4.1.1.17" evidence="6"/>
<feature type="domain" description="Orn/DAP/Arg decarboxylase 2 N-terminal" evidence="8">
    <location>
        <begin position="38"/>
        <end position="269"/>
    </location>
</feature>
<dbReference type="Gene3D" id="2.40.37.10">
    <property type="entry name" value="Lyase, Ornithine Decarboxylase, Chain A, domain 1"/>
    <property type="match status" value="1"/>
</dbReference>
<keyword evidence="4" id="KW-0456">Lyase</keyword>
<dbReference type="Proteomes" id="UP001156706">
    <property type="component" value="Unassembled WGS sequence"/>
</dbReference>
<dbReference type="InterPro" id="IPR029066">
    <property type="entry name" value="PLP-binding_barrel"/>
</dbReference>
<dbReference type="RefSeq" id="WP_284194570.1">
    <property type="nucleotide sequence ID" value="NZ_BSOG01000001.1"/>
</dbReference>
<dbReference type="SUPFAM" id="SSF50621">
    <property type="entry name" value="Alanine racemase C-terminal domain-like"/>
    <property type="match status" value="1"/>
</dbReference>
<dbReference type="InterPro" id="IPR022657">
    <property type="entry name" value="De-COase2_CS"/>
</dbReference>
<dbReference type="InterPro" id="IPR002433">
    <property type="entry name" value="Orn_de-COase"/>
</dbReference>
<dbReference type="PRINTS" id="PR01182">
    <property type="entry name" value="ORNDCRBXLASE"/>
</dbReference>
<dbReference type="InterPro" id="IPR009006">
    <property type="entry name" value="Ala_racemase/Decarboxylase_C"/>
</dbReference>
<evidence type="ECO:0000256" key="4">
    <source>
        <dbReference type="ARBA" id="ARBA00023239"/>
    </source>
</evidence>
<sequence>MRRSFDPHREPQADFNLVRQQLQHGYQGPFLLMDSDVLREKVRRFKAALPRVTPHYAVKCNPTQAVLAVLHEEGAGFEIASPAELDACLALGVPAETLYFSNPMRAREAIALAAKAGVQWYVVDSVSELRKVHGIKPDASFYLRLHTSNEGSVSPLSEKFGVFEEEIEAILDEAVKLGADLAGATFHAGSQCLNPDNWRIGIEAAVALFDTMRTRGLKPRLLNLGGGFPVEHRAAIPSIRQIAEIINAALVAVPDDIRIMAEPGRFLVSDAGWLVTRVIGQTVRKGQPWAYLDAGVFNGLLETTTGIEYDMRSDRQGDIVPWVVAGPTCDSMDICTRSQPLPADLTEGDFVYVRNAGAYSNACGSTFNGFALPEVIVV</sequence>
<evidence type="ECO:0000256" key="3">
    <source>
        <dbReference type="ARBA" id="ARBA00022898"/>
    </source>
</evidence>
<keyword evidence="3" id="KW-0663">Pyridoxal phosphate</keyword>
<dbReference type="PRINTS" id="PR01179">
    <property type="entry name" value="ODADCRBXLASE"/>
</dbReference>
<comment type="catalytic activity">
    <reaction evidence="7">
        <text>L-ornithine + H(+) = putrescine + CO2</text>
        <dbReference type="Rhea" id="RHEA:22964"/>
        <dbReference type="ChEBI" id="CHEBI:15378"/>
        <dbReference type="ChEBI" id="CHEBI:16526"/>
        <dbReference type="ChEBI" id="CHEBI:46911"/>
        <dbReference type="ChEBI" id="CHEBI:326268"/>
        <dbReference type="EC" id="4.1.1.17"/>
    </reaction>
</comment>
<proteinExistence type="inferred from homology"/>
<gene>
    <name evidence="9" type="primary">speC</name>
    <name evidence="9" type="ORF">GCM10007907_02000</name>
</gene>
<dbReference type="SUPFAM" id="SSF51419">
    <property type="entry name" value="PLP-binding barrel"/>
    <property type="match status" value="1"/>
</dbReference>
<protein>
    <recommendedName>
        <fullName evidence="6">ornithine decarboxylase</fullName>
        <ecNumber evidence="6">4.1.1.17</ecNumber>
    </recommendedName>
</protein>
<evidence type="ECO:0000256" key="2">
    <source>
        <dbReference type="ARBA" id="ARBA00008872"/>
    </source>
</evidence>